<protein>
    <submittedName>
        <fullName evidence="1">Uncharacterized protein</fullName>
    </submittedName>
</protein>
<keyword evidence="2" id="KW-1185">Reference proteome</keyword>
<reference evidence="1 2" key="1">
    <citation type="submission" date="2020-07" db="EMBL/GenBank/DDBJ databases">
        <title>Sequencing the genomes of 1000 actinobacteria strains.</title>
        <authorList>
            <person name="Klenk H.-P."/>
        </authorList>
    </citation>
    <scope>NUCLEOTIDE SEQUENCE [LARGE SCALE GENOMIC DNA]</scope>
    <source>
        <strain evidence="1 2">DSM 29531</strain>
    </source>
</reference>
<dbReference type="RefSeq" id="WP_179479198.1">
    <property type="nucleotide sequence ID" value="NZ_JACCFW010000001.1"/>
</dbReference>
<dbReference type="Proteomes" id="UP000571817">
    <property type="component" value="Unassembled WGS sequence"/>
</dbReference>
<accession>A0A853D937</accession>
<proteinExistence type="predicted"/>
<gene>
    <name evidence="1" type="ORF">HNR15_000715</name>
</gene>
<name>A0A853D937_9MICO</name>
<dbReference type="EMBL" id="JACCFW010000001">
    <property type="protein sequence ID" value="NYJ73752.1"/>
    <property type="molecule type" value="Genomic_DNA"/>
</dbReference>
<evidence type="ECO:0000313" key="1">
    <source>
        <dbReference type="EMBL" id="NYJ73752.1"/>
    </source>
</evidence>
<organism evidence="1 2">
    <name type="scientific">Allobranchiibius huperziae</name>
    <dbReference type="NCBI Taxonomy" id="1874116"/>
    <lineage>
        <taxon>Bacteria</taxon>
        <taxon>Bacillati</taxon>
        <taxon>Actinomycetota</taxon>
        <taxon>Actinomycetes</taxon>
        <taxon>Micrococcales</taxon>
        <taxon>Dermacoccaceae</taxon>
        <taxon>Allobranchiibius</taxon>
    </lineage>
</organism>
<sequence>MSDGTGILVPEVDGTRGTSVFGRAVVGDALRGADPVGATAVARETNWRRGYLTHFHRLVEAGIPDADTAVGMARDGLVSVQRRMRATTDDGEVALVDLLGSVRPALPLRSQTVEGGAEPETELTLPYDGRRLRGEELRDRLHTWTAAGVLEPGAEQAVVKVMDHPEWLSMPGRTLVTLGAASEMGPLHSILRWGGHVAALDLPRPELWREVLTLASDSAGKLTYPVADTAAGEVAGADLLHDLPQVTDWIARQPGHLVLGNYLYADGAVNLRLAAAADALTSHLQRTRGDLSMAWLATPTDIFVVPREAVEASTAAYERRTPLRRLRPVGRAVSGGRLLQRNYAPDEDPGINDSVVPQQGPNYLLAKRIHRWRAIAARAEGVRVSMNVAPPTRTRSVLKNRLLASAYAGSHRFGVTVFAPATSATLMAALLVHDLYADPAPQPSPWQEEAVRAVHGGLWRTGYDPRSALGIAVVLGLGSGRG</sequence>
<dbReference type="AlphaFoldDB" id="A0A853D937"/>
<comment type="caution">
    <text evidence="1">The sequence shown here is derived from an EMBL/GenBank/DDBJ whole genome shotgun (WGS) entry which is preliminary data.</text>
</comment>
<evidence type="ECO:0000313" key="2">
    <source>
        <dbReference type="Proteomes" id="UP000571817"/>
    </source>
</evidence>